<evidence type="ECO:0000313" key="2">
    <source>
        <dbReference type="Proteomes" id="UP000316621"/>
    </source>
</evidence>
<dbReference type="Gramene" id="RZC58537">
    <property type="protein sequence ID" value="RZC58537"/>
    <property type="gene ID" value="C5167_005839"/>
</dbReference>
<dbReference type="EMBL" id="CM010718">
    <property type="protein sequence ID" value="RZC58537.1"/>
    <property type="molecule type" value="Genomic_DNA"/>
</dbReference>
<evidence type="ECO:0000313" key="1">
    <source>
        <dbReference type="EMBL" id="RZC58537.1"/>
    </source>
</evidence>
<sequence length="118" mass="14050">MAIFSWNESYASYSRPTGNESEYDGYSGPLELQEQLKHIRLRQTFRLRQKLLTSLREKGIDYGISNSIPERYCRFETIKASKGGVPCHWGMFMSRIIHKMVNYRFNLFQTWFLLRIVD</sequence>
<dbReference type="AlphaFoldDB" id="A0A4Y7JCJ0"/>
<protein>
    <submittedName>
        <fullName evidence="1">Uncharacterized protein</fullName>
    </submittedName>
</protein>
<dbReference type="Proteomes" id="UP000316621">
    <property type="component" value="Chromosome 4"/>
</dbReference>
<organism evidence="1 2">
    <name type="scientific">Papaver somniferum</name>
    <name type="common">Opium poppy</name>
    <dbReference type="NCBI Taxonomy" id="3469"/>
    <lineage>
        <taxon>Eukaryota</taxon>
        <taxon>Viridiplantae</taxon>
        <taxon>Streptophyta</taxon>
        <taxon>Embryophyta</taxon>
        <taxon>Tracheophyta</taxon>
        <taxon>Spermatophyta</taxon>
        <taxon>Magnoliopsida</taxon>
        <taxon>Ranunculales</taxon>
        <taxon>Papaveraceae</taxon>
        <taxon>Papaveroideae</taxon>
        <taxon>Papaver</taxon>
    </lineage>
</organism>
<proteinExistence type="predicted"/>
<accession>A0A4Y7JCJ0</accession>
<gene>
    <name evidence="1" type="ORF">C5167_005839</name>
</gene>
<keyword evidence="2" id="KW-1185">Reference proteome</keyword>
<name>A0A4Y7JCJ0_PAPSO</name>
<reference evidence="1 2" key="1">
    <citation type="journal article" date="2018" name="Science">
        <title>The opium poppy genome and morphinan production.</title>
        <authorList>
            <person name="Guo L."/>
            <person name="Winzer T."/>
            <person name="Yang X."/>
            <person name="Li Y."/>
            <person name="Ning Z."/>
            <person name="He Z."/>
            <person name="Teodor R."/>
            <person name="Lu Y."/>
            <person name="Bowser T.A."/>
            <person name="Graham I.A."/>
            <person name="Ye K."/>
        </authorList>
    </citation>
    <scope>NUCLEOTIDE SEQUENCE [LARGE SCALE GENOMIC DNA]</scope>
    <source>
        <strain evidence="2">cv. HN1</strain>
        <tissue evidence="1">Leaves</tissue>
    </source>
</reference>